<evidence type="ECO:0000313" key="7">
    <source>
        <dbReference type="EMBL" id="EOX97178.1"/>
    </source>
</evidence>
<name>A0A061E4M6_THECC</name>
<dbReference type="Proteomes" id="UP000026915">
    <property type="component" value="Chromosome 2"/>
</dbReference>
<evidence type="ECO:0000256" key="3">
    <source>
        <dbReference type="ARBA" id="ARBA00023125"/>
    </source>
</evidence>
<proteinExistence type="predicted"/>
<keyword evidence="2" id="KW-0805">Transcription regulation</keyword>
<dbReference type="PROSITE" id="PS50863">
    <property type="entry name" value="B3"/>
    <property type="match status" value="1"/>
</dbReference>
<keyword evidence="4" id="KW-0804">Transcription</keyword>
<reference evidence="7 8" key="1">
    <citation type="journal article" date="2013" name="Genome Biol.">
        <title>The genome sequence of the most widely cultivated cacao type and its use to identify candidate genes regulating pod color.</title>
        <authorList>
            <person name="Motamayor J.C."/>
            <person name="Mockaitis K."/>
            <person name="Schmutz J."/>
            <person name="Haiminen N."/>
            <person name="Iii D.L."/>
            <person name="Cornejo O."/>
            <person name="Findley S.D."/>
            <person name="Zheng P."/>
            <person name="Utro F."/>
            <person name="Royaert S."/>
            <person name="Saski C."/>
            <person name="Jenkins J."/>
            <person name="Podicheti R."/>
            <person name="Zhao M."/>
            <person name="Scheffler B.E."/>
            <person name="Stack J.C."/>
            <person name="Feltus F.A."/>
            <person name="Mustiga G.M."/>
            <person name="Amores F."/>
            <person name="Phillips W."/>
            <person name="Marelli J.P."/>
            <person name="May G.D."/>
            <person name="Shapiro H."/>
            <person name="Ma J."/>
            <person name="Bustamante C.D."/>
            <person name="Schnell R.J."/>
            <person name="Main D."/>
            <person name="Gilbert D."/>
            <person name="Parida L."/>
            <person name="Kuhn D.N."/>
        </authorList>
    </citation>
    <scope>NUCLEOTIDE SEQUENCE [LARGE SCALE GENOMIC DNA]</scope>
    <source>
        <strain evidence="8">cv. Matina 1-6</strain>
    </source>
</reference>
<feature type="domain" description="TF-B3" evidence="6">
    <location>
        <begin position="1"/>
        <end position="102"/>
    </location>
</feature>
<organism evidence="7 8">
    <name type="scientific">Theobroma cacao</name>
    <name type="common">Cacao</name>
    <name type="synonym">Cocoa</name>
    <dbReference type="NCBI Taxonomy" id="3641"/>
    <lineage>
        <taxon>Eukaryota</taxon>
        <taxon>Viridiplantae</taxon>
        <taxon>Streptophyta</taxon>
        <taxon>Embryophyta</taxon>
        <taxon>Tracheophyta</taxon>
        <taxon>Spermatophyta</taxon>
        <taxon>Magnoliopsida</taxon>
        <taxon>eudicotyledons</taxon>
        <taxon>Gunneridae</taxon>
        <taxon>Pentapetalae</taxon>
        <taxon>rosids</taxon>
        <taxon>malvids</taxon>
        <taxon>Malvales</taxon>
        <taxon>Malvaceae</taxon>
        <taxon>Byttnerioideae</taxon>
        <taxon>Theobroma</taxon>
    </lineage>
</organism>
<evidence type="ECO:0000256" key="1">
    <source>
        <dbReference type="ARBA" id="ARBA00004123"/>
    </source>
</evidence>
<dbReference type="AlphaFoldDB" id="A0A061E4M6"/>
<dbReference type="InterPro" id="IPR003340">
    <property type="entry name" value="B3_DNA-bd"/>
</dbReference>
<evidence type="ECO:0000259" key="6">
    <source>
        <dbReference type="PROSITE" id="PS50863"/>
    </source>
</evidence>
<keyword evidence="8" id="KW-1185">Reference proteome</keyword>
<keyword evidence="5" id="KW-0539">Nucleus</keyword>
<protein>
    <recommendedName>
        <fullName evidence="6">TF-B3 domain-containing protein</fullName>
    </recommendedName>
</protein>
<dbReference type="Pfam" id="PF02362">
    <property type="entry name" value="B3"/>
    <property type="match status" value="1"/>
</dbReference>
<accession>A0A061E4M6</accession>
<dbReference type="CDD" id="cd10017">
    <property type="entry name" value="B3_DNA"/>
    <property type="match status" value="1"/>
</dbReference>
<dbReference type="OMA" id="ISGDWCK"/>
<dbReference type="Gramene" id="EOX97178">
    <property type="protein sequence ID" value="EOX97178"/>
    <property type="gene ID" value="TCM_006270"/>
</dbReference>
<dbReference type="Gene3D" id="2.40.330.10">
    <property type="entry name" value="DNA-binding pseudobarrel domain"/>
    <property type="match status" value="1"/>
</dbReference>
<dbReference type="HOGENOM" id="CLU_134721_1_0_1"/>
<dbReference type="GO" id="GO:0005634">
    <property type="term" value="C:nucleus"/>
    <property type="evidence" value="ECO:0007669"/>
    <property type="project" value="UniProtKB-SubCell"/>
</dbReference>
<sequence length="108" mass="12246">MAIVSKMIVEGDMKQLTITKNFDGEPFPSAAHGGKMRVRDEPGALWTFKYKVKSTNERVLSGHWMQFVQNNSVRVGDTVAIDKNDGWSSEAAEYKVEVIRRVQNRSDQ</sequence>
<evidence type="ECO:0000256" key="2">
    <source>
        <dbReference type="ARBA" id="ARBA00023015"/>
    </source>
</evidence>
<keyword evidence="3" id="KW-0238">DNA-binding</keyword>
<evidence type="ECO:0000256" key="5">
    <source>
        <dbReference type="ARBA" id="ARBA00023242"/>
    </source>
</evidence>
<dbReference type="SUPFAM" id="SSF101936">
    <property type="entry name" value="DNA-binding pseudobarrel domain"/>
    <property type="match status" value="1"/>
</dbReference>
<gene>
    <name evidence="7" type="ORF">TCM_006270</name>
</gene>
<comment type="subcellular location">
    <subcellularLocation>
        <location evidence="1">Nucleus</location>
    </subcellularLocation>
</comment>
<dbReference type="InParanoid" id="A0A061E4M6"/>
<evidence type="ECO:0000313" key="8">
    <source>
        <dbReference type="Proteomes" id="UP000026915"/>
    </source>
</evidence>
<dbReference type="EMBL" id="CM001880">
    <property type="protein sequence ID" value="EOX97178.1"/>
    <property type="molecule type" value="Genomic_DNA"/>
</dbReference>
<dbReference type="GO" id="GO:0003677">
    <property type="term" value="F:DNA binding"/>
    <property type="evidence" value="ECO:0007669"/>
    <property type="project" value="UniProtKB-KW"/>
</dbReference>
<dbReference type="InterPro" id="IPR015300">
    <property type="entry name" value="DNA-bd_pseudobarrel_sf"/>
</dbReference>
<evidence type="ECO:0000256" key="4">
    <source>
        <dbReference type="ARBA" id="ARBA00023163"/>
    </source>
</evidence>